<feature type="coiled-coil region" evidence="1">
    <location>
        <begin position="372"/>
        <end position="404"/>
    </location>
</feature>
<feature type="region of interest" description="Disordered" evidence="2">
    <location>
        <begin position="621"/>
        <end position="647"/>
    </location>
</feature>
<evidence type="ECO:0000256" key="1">
    <source>
        <dbReference type="SAM" id="Coils"/>
    </source>
</evidence>
<dbReference type="Proteomes" id="UP000184330">
    <property type="component" value="Unassembled WGS sequence"/>
</dbReference>
<proteinExistence type="predicted"/>
<feature type="compositionally biased region" description="Polar residues" evidence="2">
    <location>
        <begin position="629"/>
        <end position="643"/>
    </location>
</feature>
<protein>
    <submittedName>
        <fullName evidence="3">Uncharacterized protein</fullName>
    </submittedName>
</protein>
<feature type="region of interest" description="Disordered" evidence="2">
    <location>
        <begin position="535"/>
        <end position="555"/>
    </location>
</feature>
<feature type="compositionally biased region" description="Low complexity" evidence="2">
    <location>
        <begin position="670"/>
        <end position="682"/>
    </location>
</feature>
<feature type="compositionally biased region" description="Low complexity" evidence="2">
    <location>
        <begin position="43"/>
        <end position="59"/>
    </location>
</feature>
<keyword evidence="1" id="KW-0175">Coiled coil</keyword>
<feature type="compositionally biased region" description="Basic and acidic residues" evidence="2">
    <location>
        <begin position="216"/>
        <end position="227"/>
    </location>
</feature>
<feature type="region of interest" description="Disordered" evidence="2">
    <location>
        <begin position="405"/>
        <end position="429"/>
    </location>
</feature>
<dbReference type="OrthoDB" id="3563014at2759"/>
<gene>
    <name evidence="3" type="ORF">PAC_13102</name>
</gene>
<sequence length="741" mass="82325">MAAFAPMRSLRRMDKSNICIYTSVLSHNNDSSQANLTVESAPPLLQPSSLLPSQPPSASMKPNTTSSNPSPIKMNHQYPHLERQGTDSADVDFDLRKTGRGRARKSRAHRYATVIDGAIYSAGATTQAVGHFTTTKVASRGRSMRRASVSTARSVASCLRSRRKSVVARFRARSQRRPTISEPDHPKLVSSMAGAQGMEQPLVRHDTLMLEGDPLSSHDADIPDPLRCHPVQPRADDRSPAASSPPFRSALQNLTSSQRWKRAHEQENHLLMTLRQQLDAQATEVEQSRHEITQLQYDLEEQRTRAEHFQTALATAQKENVADYLAAGSPADVQAYVATMENEVRVLLADKIHFQSLAQKETLSVNTQKVFLDIKTRQIENLQLELEQEQAKSLTLRLMLEEREQTKLSSNSKEAAAPSSQPLPVTTTPEQRKAQAIRAASVASFQSFKDMLVSMGLPANPVSSSSNIDLLLPLPSSFVGTTLDRPGEVTPAGTSGENVSEPSAASHGQVAEKKARPTSALRSFKLVKRIKQREMEARQEVPAPNHDLETASSSSSQFFEINFQAEVLTARQDAETKPTPTASPQIYKDSSYEEVHTSESSDEAISFRSSVISTEPFPAYEEFYPESPTLPSQTSRTQLPASDQYQPYQPEESYEYYPCQAENQEDEQQHTSTQPQQPSFTSDELHEEPVSYASSTSSESSMQQDTYEAYEDETDGDYYVAELSEFAELARYGYFGRRVSH</sequence>
<feature type="region of interest" description="Disordered" evidence="2">
    <location>
        <begin position="483"/>
        <end position="517"/>
    </location>
</feature>
<evidence type="ECO:0000313" key="4">
    <source>
        <dbReference type="Proteomes" id="UP000184330"/>
    </source>
</evidence>
<feature type="region of interest" description="Disordered" evidence="2">
    <location>
        <begin position="82"/>
        <end position="101"/>
    </location>
</feature>
<reference evidence="3 4" key="1">
    <citation type="submission" date="2016-03" db="EMBL/GenBank/DDBJ databases">
        <authorList>
            <person name="Ploux O."/>
        </authorList>
    </citation>
    <scope>NUCLEOTIDE SEQUENCE [LARGE SCALE GENOMIC DNA]</scope>
    <source>
        <strain evidence="3 4">UAMH 11012</strain>
    </source>
</reference>
<feature type="region of interest" description="Disordered" evidence="2">
    <location>
        <begin position="215"/>
        <end position="248"/>
    </location>
</feature>
<evidence type="ECO:0000313" key="3">
    <source>
        <dbReference type="EMBL" id="CZR63205.1"/>
    </source>
</evidence>
<feature type="compositionally biased region" description="Polar residues" evidence="2">
    <location>
        <begin position="407"/>
        <end position="429"/>
    </location>
</feature>
<name>A0A1L7XDV3_9HELO</name>
<keyword evidence="4" id="KW-1185">Reference proteome</keyword>
<feature type="region of interest" description="Disordered" evidence="2">
    <location>
        <begin position="570"/>
        <end position="607"/>
    </location>
</feature>
<feature type="region of interest" description="Disordered" evidence="2">
    <location>
        <begin position="169"/>
        <end position="188"/>
    </location>
</feature>
<evidence type="ECO:0000256" key="2">
    <source>
        <dbReference type="SAM" id="MobiDB-lite"/>
    </source>
</evidence>
<organism evidence="3 4">
    <name type="scientific">Phialocephala subalpina</name>
    <dbReference type="NCBI Taxonomy" id="576137"/>
    <lineage>
        <taxon>Eukaryota</taxon>
        <taxon>Fungi</taxon>
        <taxon>Dikarya</taxon>
        <taxon>Ascomycota</taxon>
        <taxon>Pezizomycotina</taxon>
        <taxon>Leotiomycetes</taxon>
        <taxon>Helotiales</taxon>
        <taxon>Mollisiaceae</taxon>
        <taxon>Phialocephala</taxon>
        <taxon>Phialocephala fortinii species complex</taxon>
    </lineage>
</organism>
<feature type="compositionally biased region" description="Low complexity" evidence="2">
    <location>
        <begin position="691"/>
        <end position="701"/>
    </location>
</feature>
<dbReference type="EMBL" id="FJOG01000023">
    <property type="protein sequence ID" value="CZR63205.1"/>
    <property type="molecule type" value="Genomic_DNA"/>
</dbReference>
<dbReference type="AlphaFoldDB" id="A0A1L7XDV3"/>
<accession>A0A1L7XDV3</accession>
<feature type="compositionally biased region" description="Polar residues" evidence="2">
    <location>
        <begin position="492"/>
        <end position="503"/>
    </location>
</feature>
<feature type="region of interest" description="Disordered" evidence="2">
    <location>
        <begin position="659"/>
        <end position="713"/>
    </location>
</feature>
<feature type="coiled-coil region" evidence="1">
    <location>
        <begin position="271"/>
        <end position="319"/>
    </location>
</feature>
<feature type="compositionally biased region" description="Basic and acidic residues" evidence="2">
    <location>
        <begin position="590"/>
        <end position="599"/>
    </location>
</feature>
<feature type="region of interest" description="Disordered" evidence="2">
    <location>
        <begin position="43"/>
        <end position="76"/>
    </location>
</feature>
<feature type="compositionally biased region" description="Polar residues" evidence="2">
    <location>
        <begin position="60"/>
        <end position="70"/>
    </location>
</feature>